<keyword evidence="2" id="KW-1185">Reference proteome</keyword>
<accession>A0ABR5Q0B7</accession>
<evidence type="ECO:0000313" key="2">
    <source>
        <dbReference type="Proteomes" id="UP000051927"/>
    </source>
</evidence>
<dbReference type="GeneID" id="84904399"/>
<organism evidence="1 2">
    <name type="scientific">Lancefieldella rimae</name>
    <dbReference type="NCBI Taxonomy" id="1383"/>
    <lineage>
        <taxon>Bacteria</taxon>
        <taxon>Bacillati</taxon>
        <taxon>Actinomycetota</taxon>
        <taxon>Coriobacteriia</taxon>
        <taxon>Coriobacteriales</taxon>
        <taxon>Atopobiaceae</taxon>
        <taxon>Lancefieldella</taxon>
    </lineage>
</organism>
<dbReference type="Proteomes" id="UP000051927">
    <property type="component" value="Unassembled WGS sequence"/>
</dbReference>
<name>A0ABR5Q0B7_9ACTN</name>
<reference evidence="1 2" key="1">
    <citation type="journal article" date="2015" name="Genome Announc.">
        <title>Expanding the biotechnology potential of lactobacilli through comparative genomics of 213 strains and associated genera.</title>
        <authorList>
            <person name="Sun Z."/>
            <person name="Harris H.M."/>
            <person name="McCann A."/>
            <person name="Guo C."/>
            <person name="Argimon S."/>
            <person name="Zhang W."/>
            <person name="Yang X."/>
            <person name="Jeffery I.B."/>
            <person name="Cooney J.C."/>
            <person name="Kagawa T.F."/>
            <person name="Liu W."/>
            <person name="Song Y."/>
            <person name="Salvetti E."/>
            <person name="Wrobel A."/>
            <person name="Rasinkangas P."/>
            <person name="Parkhill J."/>
            <person name="Rea M.C."/>
            <person name="O'Sullivan O."/>
            <person name="Ritari J."/>
            <person name="Douillard F.P."/>
            <person name="Paul Ross R."/>
            <person name="Yang R."/>
            <person name="Briner A.E."/>
            <person name="Felis G.E."/>
            <person name="de Vos W.M."/>
            <person name="Barrangou R."/>
            <person name="Klaenhammer T.R."/>
            <person name="Caufield P.W."/>
            <person name="Cui Y."/>
            <person name="Zhang H."/>
            <person name="O'Toole P.W."/>
        </authorList>
    </citation>
    <scope>NUCLEOTIDE SEQUENCE [LARGE SCALE GENOMIC DNA]</scope>
    <source>
        <strain evidence="1 2">DSM 7090</strain>
    </source>
</reference>
<dbReference type="RefSeq" id="WP_003149619.1">
    <property type="nucleotide sequence ID" value="NZ_JQCP01000002.1"/>
</dbReference>
<comment type="caution">
    <text evidence="1">The sequence shown here is derived from an EMBL/GenBank/DDBJ whole genome shotgun (WGS) entry which is preliminary data.</text>
</comment>
<sequence>MLDFSLPSDFGSIAADLDFSLSDVAIQSREDGIENKRYLRPKIYENTLGMVEYEHAADFAEQSAKRKTRRKSKQGFTMICLFRSINGRGEKAR</sequence>
<protein>
    <submittedName>
        <fullName evidence="1">Uncharacterized protein</fullName>
    </submittedName>
</protein>
<evidence type="ECO:0000313" key="1">
    <source>
        <dbReference type="EMBL" id="KRO02177.1"/>
    </source>
</evidence>
<proteinExistence type="predicted"/>
<gene>
    <name evidence="1" type="ORF">IV60_GL000598</name>
</gene>
<dbReference type="EMBL" id="JQCP01000002">
    <property type="protein sequence ID" value="KRO02177.1"/>
    <property type="molecule type" value="Genomic_DNA"/>
</dbReference>